<dbReference type="PROSITE" id="PS00518">
    <property type="entry name" value="ZF_RING_1"/>
    <property type="match status" value="1"/>
</dbReference>
<evidence type="ECO:0000256" key="2">
    <source>
        <dbReference type="ARBA" id="ARBA00022771"/>
    </source>
</evidence>
<name>A0AAU9YU78_PHORO</name>
<dbReference type="PANTHER" id="PTHR24103">
    <property type="entry name" value="E3 UBIQUITIN-PROTEIN LIGASE TRIM"/>
    <property type="match status" value="1"/>
</dbReference>
<dbReference type="Pfam" id="PF15227">
    <property type="entry name" value="zf-C3HC4_4"/>
    <property type="match status" value="1"/>
</dbReference>
<keyword evidence="1" id="KW-0479">Metal-binding</keyword>
<reference evidence="6" key="1">
    <citation type="submission" date="2022-06" db="EMBL/GenBank/DDBJ databases">
        <authorList>
            <person name="Andreotti S."/>
            <person name="Wyler E."/>
        </authorList>
    </citation>
    <scope>NUCLEOTIDE SEQUENCE</scope>
</reference>
<accession>A0AAU9YU78</accession>
<dbReference type="Gene3D" id="3.30.40.10">
    <property type="entry name" value="Zinc/RING finger domain, C3HC4 (zinc finger)"/>
    <property type="match status" value="1"/>
</dbReference>
<organism evidence="6 7">
    <name type="scientific">Phodopus roborovskii</name>
    <name type="common">Roborovski's desert hamster</name>
    <name type="synonym">Cricetulus roborovskii</name>
    <dbReference type="NCBI Taxonomy" id="109678"/>
    <lineage>
        <taxon>Eukaryota</taxon>
        <taxon>Metazoa</taxon>
        <taxon>Chordata</taxon>
        <taxon>Craniata</taxon>
        <taxon>Vertebrata</taxon>
        <taxon>Euteleostomi</taxon>
        <taxon>Mammalia</taxon>
        <taxon>Eutheria</taxon>
        <taxon>Euarchontoglires</taxon>
        <taxon>Glires</taxon>
        <taxon>Rodentia</taxon>
        <taxon>Myomorpha</taxon>
        <taxon>Muroidea</taxon>
        <taxon>Cricetidae</taxon>
        <taxon>Cricetinae</taxon>
        <taxon>Phodopus</taxon>
    </lineage>
</organism>
<dbReference type="Proteomes" id="UP001152836">
    <property type="component" value="Unassembled WGS sequence"/>
</dbReference>
<dbReference type="AlphaFoldDB" id="A0AAU9YU78"/>
<sequence length="172" mass="19494">MWVPRDSLEEEALCPVCLDFNSSPVYLSCTHTFCIDCMENWMARKEGLILTCPLCREENKRPIIYECVMTELIILIKQHGLLLQQHMEQTTGLLGLFTEAAALEADTGDSSLVLSDDLRHRFIPSAMVLDSSHISLVCQEVPMWGKKEWTPAVCKEPVSRTIPGHNLMEDSR</sequence>
<keyword evidence="2 4" id="KW-0863">Zinc-finger</keyword>
<dbReference type="InterPro" id="IPR050143">
    <property type="entry name" value="TRIM/RBCC"/>
</dbReference>
<evidence type="ECO:0000313" key="7">
    <source>
        <dbReference type="Proteomes" id="UP001152836"/>
    </source>
</evidence>
<evidence type="ECO:0000259" key="5">
    <source>
        <dbReference type="PROSITE" id="PS50089"/>
    </source>
</evidence>
<protein>
    <submittedName>
        <fullName evidence="6">Rfpl4b protein</fullName>
    </submittedName>
</protein>
<dbReference type="SUPFAM" id="SSF57850">
    <property type="entry name" value="RING/U-box"/>
    <property type="match status" value="1"/>
</dbReference>
<dbReference type="PROSITE" id="PS50089">
    <property type="entry name" value="ZF_RING_2"/>
    <property type="match status" value="1"/>
</dbReference>
<dbReference type="InterPro" id="IPR001841">
    <property type="entry name" value="Znf_RING"/>
</dbReference>
<dbReference type="InterPro" id="IPR017907">
    <property type="entry name" value="Znf_RING_CS"/>
</dbReference>
<evidence type="ECO:0000256" key="3">
    <source>
        <dbReference type="ARBA" id="ARBA00022833"/>
    </source>
</evidence>
<proteinExistence type="predicted"/>
<evidence type="ECO:0000313" key="6">
    <source>
        <dbReference type="EMBL" id="CAH6778229.1"/>
    </source>
</evidence>
<feature type="domain" description="RING-type" evidence="5">
    <location>
        <begin position="14"/>
        <end position="56"/>
    </location>
</feature>
<evidence type="ECO:0000256" key="1">
    <source>
        <dbReference type="ARBA" id="ARBA00022723"/>
    </source>
</evidence>
<gene>
    <name evidence="6" type="primary">Rfpl4b</name>
    <name evidence="6" type="ORF">PHOROB_LOCUS2016</name>
</gene>
<comment type="caution">
    <text evidence="6">The sequence shown here is derived from an EMBL/GenBank/DDBJ whole genome shotgun (WGS) entry which is preliminary data.</text>
</comment>
<evidence type="ECO:0000256" key="4">
    <source>
        <dbReference type="PROSITE-ProRule" id="PRU00175"/>
    </source>
</evidence>
<dbReference type="SMART" id="SM00184">
    <property type="entry name" value="RING"/>
    <property type="match status" value="1"/>
</dbReference>
<keyword evidence="3" id="KW-0862">Zinc</keyword>
<dbReference type="GO" id="GO:0008270">
    <property type="term" value="F:zinc ion binding"/>
    <property type="evidence" value="ECO:0007669"/>
    <property type="project" value="UniProtKB-KW"/>
</dbReference>
<dbReference type="EMBL" id="CALSGD010000381">
    <property type="protein sequence ID" value="CAH6778229.1"/>
    <property type="molecule type" value="Genomic_DNA"/>
</dbReference>
<dbReference type="InterPro" id="IPR013083">
    <property type="entry name" value="Znf_RING/FYVE/PHD"/>
</dbReference>
<keyword evidence="7" id="KW-1185">Reference proteome</keyword>